<evidence type="ECO:0000313" key="3">
    <source>
        <dbReference type="Proteomes" id="UP000235965"/>
    </source>
</evidence>
<gene>
    <name evidence="2" type="ORF">B7P43_G10736</name>
</gene>
<dbReference type="Proteomes" id="UP000235965">
    <property type="component" value="Unassembled WGS sequence"/>
</dbReference>
<dbReference type="OrthoDB" id="5875297at2759"/>
<feature type="region of interest" description="Disordered" evidence="1">
    <location>
        <begin position="73"/>
        <end position="100"/>
    </location>
</feature>
<accession>A0A2J7R143</accession>
<keyword evidence="3" id="KW-1185">Reference proteome</keyword>
<dbReference type="Pfam" id="PF15320">
    <property type="entry name" value="RAM"/>
    <property type="match status" value="1"/>
</dbReference>
<organism evidence="2 3">
    <name type="scientific">Cryptotermes secundus</name>
    <dbReference type="NCBI Taxonomy" id="105785"/>
    <lineage>
        <taxon>Eukaryota</taxon>
        <taxon>Metazoa</taxon>
        <taxon>Ecdysozoa</taxon>
        <taxon>Arthropoda</taxon>
        <taxon>Hexapoda</taxon>
        <taxon>Insecta</taxon>
        <taxon>Pterygota</taxon>
        <taxon>Neoptera</taxon>
        <taxon>Polyneoptera</taxon>
        <taxon>Dictyoptera</taxon>
        <taxon>Blattodea</taxon>
        <taxon>Blattoidea</taxon>
        <taxon>Termitoidae</taxon>
        <taxon>Kalotermitidae</taxon>
        <taxon>Cryptotermitinae</taxon>
        <taxon>Cryptotermes</taxon>
    </lineage>
</organism>
<comment type="caution">
    <text evidence="2">The sequence shown here is derived from an EMBL/GenBank/DDBJ whole genome shotgun (WGS) entry which is preliminary data.</text>
</comment>
<dbReference type="STRING" id="105785.A0A2J7R143"/>
<dbReference type="AlphaFoldDB" id="A0A2J7R143"/>
<dbReference type="EMBL" id="NEVH01008214">
    <property type="protein sequence ID" value="PNF34552.1"/>
    <property type="molecule type" value="Genomic_DNA"/>
</dbReference>
<dbReference type="InterPro" id="IPR028271">
    <property type="entry name" value="RAMAC"/>
</dbReference>
<sequence>MTAEENLTGGEGQAVSVILTEEQKQFLAACEAEFADRYTDTDQEFVQYKDRVSTPPIVDPWYNKPRRNFDWSARGKRHQNWGSRNDRGHNQGGDGGCYRQADRFYGHRYRAY</sequence>
<protein>
    <recommendedName>
        <fullName evidence="4">RNMT-activating mini protein</fullName>
    </recommendedName>
</protein>
<name>A0A2J7R143_9NEOP</name>
<dbReference type="GO" id="GO:0003723">
    <property type="term" value="F:RNA binding"/>
    <property type="evidence" value="ECO:0007669"/>
    <property type="project" value="InterPro"/>
</dbReference>
<reference evidence="2 3" key="1">
    <citation type="submission" date="2017-12" db="EMBL/GenBank/DDBJ databases">
        <title>Hemimetabolous genomes reveal molecular basis of termite eusociality.</title>
        <authorList>
            <person name="Harrison M.C."/>
            <person name="Jongepier E."/>
            <person name="Robertson H.M."/>
            <person name="Arning N."/>
            <person name="Bitard-Feildel T."/>
            <person name="Chao H."/>
            <person name="Childers C.P."/>
            <person name="Dinh H."/>
            <person name="Doddapaneni H."/>
            <person name="Dugan S."/>
            <person name="Gowin J."/>
            <person name="Greiner C."/>
            <person name="Han Y."/>
            <person name="Hu H."/>
            <person name="Hughes D.S.T."/>
            <person name="Huylmans A.-K."/>
            <person name="Kemena C."/>
            <person name="Kremer L.P.M."/>
            <person name="Lee S.L."/>
            <person name="Lopez-Ezquerra A."/>
            <person name="Mallet L."/>
            <person name="Monroy-Kuhn J.M."/>
            <person name="Moser A."/>
            <person name="Murali S.C."/>
            <person name="Muzny D.M."/>
            <person name="Otani S."/>
            <person name="Piulachs M.-D."/>
            <person name="Poelchau M."/>
            <person name="Qu J."/>
            <person name="Schaub F."/>
            <person name="Wada-Katsumata A."/>
            <person name="Worley K.C."/>
            <person name="Xie Q."/>
            <person name="Ylla G."/>
            <person name="Poulsen M."/>
            <person name="Gibbs R.A."/>
            <person name="Schal C."/>
            <person name="Richards S."/>
            <person name="Belles X."/>
            <person name="Korb J."/>
            <person name="Bornberg-Bauer E."/>
        </authorList>
    </citation>
    <scope>NUCLEOTIDE SEQUENCE [LARGE SCALE GENOMIC DNA]</scope>
    <source>
        <tissue evidence="2">Whole body</tissue>
    </source>
</reference>
<dbReference type="GO" id="GO:0106005">
    <property type="term" value="P:RNA 5'-cap (guanine-N7)-methylation"/>
    <property type="evidence" value="ECO:0007669"/>
    <property type="project" value="InterPro"/>
</dbReference>
<evidence type="ECO:0008006" key="4">
    <source>
        <dbReference type="Google" id="ProtNLM"/>
    </source>
</evidence>
<proteinExistence type="predicted"/>
<evidence type="ECO:0000313" key="2">
    <source>
        <dbReference type="EMBL" id="PNF34552.1"/>
    </source>
</evidence>
<dbReference type="InParanoid" id="A0A2J7R143"/>
<evidence type="ECO:0000256" key="1">
    <source>
        <dbReference type="SAM" id="MobiDB-lite"/>
    </source>
</evidence>
<dbReference type="GO" id="GO:0031533">
    <property type="term" value="C:mRNA capping enzyme complex"/>
    <property type="evidence" value="ECO:0007669"/>
    <property type="project" value="InterPro"/>
</dbReference>